<evidence type="ECO:0000313" key="3">
    <source>
        <dbReference type="EMBL" id="TDH68460.1"/>
    </source>
</evidence>
<protein>
    <submittedName>
        <fullName evidence="3">Uncharacterized protein</fullName>
    </submittedName>
</protein>
<keyword evidence="2" id="KW-1133">Transmembrane helix</keyword>
<reference evidence="3 4" key="1">
    <citation type="journal article" date="2021" name="Genome Biol.">
        <title>AFLAP: assembly-free linkage analysis pipeline using k-mers from genome sequencing data.</title>
        <authorList>
            <person name="Fletcher K."/>
            <person name="Zhang L."/>
            <person name="Gil J."/>
            <person name="Han R."/>
            <person name="Cavanaugh K."/>
            <person name="Michelmore R."/>
        </authorList>
    </citation>
    <scope>NUCLEOTIDE SEQUENCE [LARGE SCALE GENOMIC DNA]</scope>
    <source>
        <strain evidence="3 4">SF5</strain>
    </source>
</reference>
<dbReference type="RefSeq" id="XP_067817959.1">
    <property type="nucleotide sequence ID" value="XM_067962251.1"/>
</dbReference>
<evidence type="ECO:0000256" key="2">
    <source>
        <dbReference type="SAM" id="Phobius"/>
    </source>
</evidence>
<feature type="transmembrane region" description="Helical" evidence="2">
    <location>
        <begin position="773"/>
        <end position="796"/>
    </location>
</feature>
<accession>A0A976IEG8</accession>
<dbReference type="OrthoDB" id="128924at2759"/>
<dbReference type="AlphaFoldDB" id="A0A976IEG8"/>
<keyword evidence="4" id="KW-1185">Reference proteome</keyword>
<dbReference type="GeneID" id="94347922"/>
<dbReference type="EMBL" id="SHOA02000019">
    <property type="protein sequence ID" value="TDH68460.1"/>
    <property type="molecule type" value="Genomic_DNA"/>
</dbReference>
<dbReference type="KEGG" id="blac:94347922"/>
<keyword evidence="1" id="KW-0175">Coiled coil</keyword>
<feature type="coiled-coil region" evidence="1">
    <location>
        <begin position="639"/>
        <end position="736"/>
    </location>
</feature>
<evidence type="ECO:0000256" key="1">
    <source>
        <dbReference type="SAM" id="Coils"/>
    </source>
</evidence>
<dbReference type="Gene3D" id="1.20.5.1160">
    <property type="entry name" value="Vasodilator-stimulated phosphoprotein"/>
    <property type="match status" value="1"/>
</dbReference>
<comment type="caution">
    <text evidence="3">The sequence shown here is derived from an EMBL/GenBank/DDBJ whole genome shotgun (WGS) entry which is preliminary data.</text>
</comment>
<feature type="coiled-coil region" evidence="1">
    <location>
        <begin position="440"/>
        <end position="582"/>
    </location>
</feature>
<keyword evidence="2" id="KW-0812">Transmembrane</keyword>
<name>A0A976IEG8_BRELC</name>
<keyword evidence="2" id="KW-0472">Membrane</keyword>
<organism evidence="3 4">
    <name type="scientific">Bremia lactucae</name>
    <name type="common">Lettuce downy mildew</name>
    <dbReference type="NCBI Taxonomy" id="4779"/>
    <lineage>
        <taxon>Eukaryota</taxon>
        <taxon>Sar</taxon>
        <taxon>Stramenopiles</taxon>
        <taxon>Oomycota</taxon>
        <taxon>Peronosporomycetes</taxon>
        <taxon>Peronosporales</taxon>
        <taxon>Peronosporaceae</taxon>
        <taxon>Bremia</taxon>
    </lineage>
</organism>
<feature type="coiled-coil region" evidence="1">
    <location>
        <begin position="193"/>
        <end position="287"/>
    </location>
</feature>
<evidence type="ECO:0000313" key="4">
    <source>
        <dbReference type="Proteomes" id="UP000294530"/>
    </source>
</evidence>
<sequence length="802" mass="90187">MTTTFGDRMALEEAIQSCSISVRTLQKKMHNKNEDMDVVAKEVSRLVRLRKELHDWTEKEDKLQKEMTPETIVEDKLQKEMTREIIDEDEPVKLADELEQRSAMLESRVALMNDGLTTIEMDVMRMERTKRALRYLEEHKTTGEGSKDAVFKSEDEPKTVMNAKKSRRRNNKVKEDVKTKGAIVDSEADSNAVDKLIVQLEAERRKVVEANEETESFKNSLTRLSNENSVVVAKLTAELNVERVKADQALQKSLEVQKVEEEFRQVQAKLEQDVAKIQQEKADIVAKLTMELEAVQQTIQQGRQSRSIATSELEKAVGLLTEKNAELMRKLATAEETARTVCDEFQDKLQAAEDATKAASIKAEDFQKELLKIQNVRETRETHLGKLWKTIEDLQLANKRMTKKSASIEADAKAMRAEAEGTIAKYTSLTNKANTYAAELKSATVELEASKAKVVTLEAKVQELATELNVSRQDVVTSNERLQTMEKELMTAKLAVKTLTIELDTLRTSKMEAKNSNDRIESLEKKLELTKQVKNKLMVEEKKAQAVAKAAIADKEQVARKMNEMKATVVQLKLECDKATAQASESNVQLKKVTMDLKTRSTEAKKLKSQYDNLVSQRTTAADQLQDMRGVAATNEEMLKKSRASLLEANVELKEARANTLKWKNSAQAAKTLMNAKIADFESARKQLKKARAEATSSSLARSQVSLSLEAKKKRLAQTKQELATVRAELARAREAIVADRKQLGETHEAHVAQLSDSFEQEIATLESQVQSYSMALVILLPLVIAVVVFALVQLVPFSFDK</sequence>
<feature type="coiled-coil region" evidence="1">
    <location>
        <begin position="317"/>
        <end position="411"/>
    </location>
</feature>
<proteinExistence type="predicted"/>
<dbReference type="Proteomes" id="UP000294530">
    <property type="component" value="Unassembled WGS sequence"/>
</dbReference>
<gene>
    <name evidence="3" type="ORF">CCR75_004162</name>
</gene>